<sequence length="416" mass="45673">PAFGMEQWLAPHMGENDAVEEILYHLGSFDQPLVILFSSGTTGKPKCIIHRAGGLLLQHLKEHALHCDIGENDRLFYFSTCGWMMWNWQISALALGTTLLTYDGNPFYPDPSRLIDLIGKEQISVFGTSAKYIDALNKFGVKPKASHDLKSLKSILSTGSPLLAPSFDFIYDDFKSDLHLASISGGTDICACFVGGVPILPVRRGEIQGAMLGLDVMALDESANPIKGEAGELVCKTAFPSMPLGFWGDEDGSRYQKAYYSQIDGVWCQGDFLEERVEGGFIIHGRSDTVLNPGGVRIGTAEIYRQVEAIDEVMEAVAVGQDFEGDQRIVLFVRLAEGVVLDDNLQKTIRKKIRLGATPRHVPAIIAAVPDIPRTRSGKISEIAVRDIIHGRKVKNTTALANAECLNFYADWSLRS</sequence>
<organism evidence="7">
    <name type="scientific">hydrothermal vent metagenome</name>
    <dbReference type="NCBI Taxonomy" id="652676"/>
    <lineage>
        <taxon>unclassified sequences</taxon>
        <taxon>metagenomes</taxon>
        <taxon>ecological metagenomes</taxon>
    </lineage>
</organism>
<dbReference type="InterPro" id="IPR045851">
    <property type="entry name" value="AMP-bd_C_sf"/>
</dbReference>
<proteinExistence type="inferred from homology"/>
<accession>A0A3B0TZY0</accession>
<keyword evidence="2 7" id="KW-0436">Ligase</keyword>
<dbReference type="InterPro" id="IPR000873">
    <property type="entry name" value="AMP-dep_synth/lig_dom"/>
</dbReference>
<dbReference type="EC" id="6.2.1.16" evidence="7"/>
<dbReference type="PANTHER" id="PTHR42921:SF1">
    <property type="entry name" value="ACETOACETYL-COA SYNTHETASE"/>
    <property type="match status" value="1"/>
</dbReference>
<dbReference type="AlphaFoldDB" id="A0A3B0TZY0"/>
<feature type="non-terminal residue" evidence="7">
    <location>
        <position position="1"/>
    </location>
</feature>
<dbReference type="Gene3D" id="3.40.50.12780">
    <property type="entry name" value="N-terminal domain of ligase-like"/>
    <property type="match status" value="1"/>
</dbReference>
<evidence type="ECO:0000256" key="1">
    <source>
        <dbReference type="ARBA" id="ARBA00006432"/>
    </source>
</evidence>
<dbReference type="NCBIfam" id="TIGR01217">
    <property type="entry name" value="ac_ac_CoA_syn"/>
    <property type="match status" value="1"/>
</dbReference>
<gene>
    <name evidence="7" type="ORF">MNBD_ALPHA11-291</name>
</gene>
<protein>
    <submittedName>
        <fullName evidence="7">Acetoacetyl-CoA synthetase</fullName>
        <ecNumber evidence="7">6.2.1.16</ecNumber>
    </submittedName>
</protein>
<comment type="similarity">
    <text evidence="1">Belongs to the ATP-dependent AMP-binding enzyme family.</text>
</comment>
<dbReference type="GO" id="GO:0005524">
    <property type="term" value="F:ATP binding"/>
    <property type="evidence" value="ECO:0007669"/>
    <property type="project" value="UniProtKB-KW"/>
</dbReference>
<dbReference type="PROSITE" id="PS00455">
    <property type="entry name" value="AMP_BINDING"/>
    <property type="match status" value="1"/>
</dbReference>
<evidence type="ECO:0000259" key="5">
    <source>
        <dbReference type="Pfam" id="PF00501"/>
    </source>
</evidence>
<dbReference type="InterPro" id="IPR020845">
    <property type="entry name" value="AMP-binding_CS"/>
</dbReference>
<dbReference type="InterPro" id="IPR042099">
    <property type="entry name" value="ANL_N_sf"/>
</dbReference>
<evidence type="ECO:0000256" key="2">
    <source>
        <dbReference type="ARBA" id="ARBA00022598"/>
    </source>
</evidence>
<dbReference type="SUPFAM" id="SSF56801">
    <property type="entry name" value="Acetyl-CoA synthetase-like"/>
    <property type="match status" value="1"/>
</dbReference>
<evidence type="ECO:0000259" key="6">
    <source>
        <dbReference type="Pfam" id="PF13193"/>
    </source>
</evidence>
<dbReference type="GO" id="GO:0006629">
    <property type="term" value="P:lipid metabolic process"/>
    <property type="evidence" value="ECO:0007669"/>
    <property type="project" value="InterPro"/>
</dbReference>
<dbReference type="InterPro" id="IPR025110">
    <property type="entry name" value="AMP-bd_C"/>
</dbReference>
<name>A0A3B0TZY0_9ZZZZ</name>
<dbReference type="PANTHER" id="PTHR42921">
    <property type="entry name" value="ACETOACETYL-COA SYNTHETASE"/>
    <property type="match status" value="1"/>
</dbReference>
<dbReference type="Pfam" id="PF13193">
    <property type="entry name" value="AMP-binding_C"/>
    <property type="match status" value="1"/>
</dbReference>
<dbReference type="Pfam" id="PF00501">
    <property type="entry name" value="AMP-binding"/>
    <property type="match status" value="1"/>
</dbReference>
<keyword evidence="4" id="KW-0067">ATP-binding</keyword>
<feature type="domain" description="AMP-binding enzyme C-terminal" evidence="6">
    <location>
        <begin position="310"/>
        <end position="379"/>
    </location>
</feature>
<evidence type="ECO:0000256" key="3">
    <source>
        <dbReference type="ARBA" id="ARBA00022741"/>
    </source>
</evidence>
<dbReference type="InterPro" id="IPR005914">
    <property type="entry name" value="Acac_CoA_synth"/>
</dbReference>
<dbReference type="Gene3D" id="3.30.300.30">
    <property type="match status" value="1"/>
</dbReference>
<keyword evidence="3" id="KW-0547">Nucleotide-binding</keyword>
<reference evidence="7" key="1">
    <citation type="submission" date="2018-06" db="EMBL/GenBank/DDBJ databases">
        <authorList>
            <person name="Zhirakovskaya E."/>
        </authorList>
    </citation>
    <scope>NUCLEOTIDE SEQUENCE</scope>
</reference>
<evidence type="ECO:0000256" key="4">
    <source>
        <dbReference type="ARBA" id="ARBA00022840"/>
    </source>
</evidence>
<evidence type="ECO:0000313" key="7">
    <source>
        <dbReference type="EMBL" id="VAW24165.1"/>
    </source>
</evidence>
<feature type="domain" description="AMP-dependent synthetase/ligase" evidence="5">
    <location>
        <begin position="30"/>
        <end position="238"/>
    </location>
</feature>
<dbReference type="EMBL" id="UOEQ01000511">
    <property type="protein sequence ID" value="VAW24165.1"/>
    <property type="molecule type" value="Genomic_DNA"/>
</dbReference>
<dbReference type="GO" id="GO:0030729">
    <property type="term" value="F:acetoacetate-CoA ligase activity"/>
    <property type="evidence" value="ECO:0007669"/>
    <property type="project" value="UniProtKB-EC"/>
</dbReference>